<protein>
    <submittedName>
        <fullName evidence="2">Uncharacterized protein</fullName>
    </submittedName>
</protein>
<dbReference type="EMBL" id="JAHRHJ020000010">
    <property type="protein sequence ID" value="KAH9297168.1"/>
    <property type="molecule type" value="Genomic_DNA"/>
</dbReference>
<organism evidence="2 3">
    <name type="scientific">Taxus chinensis</name>
    <name type="common">Chinese yew</name>
    <name type="synonym">Taxus wallichiana var. chinensis</name>
    <dbReference type="NCBI Taxonomy" id="29808"/>
    <lineage>
        <taxon>Eukaryota</taxon>
        <taxon>Viridiplantae</taxon>
        <taxon>Streptophyta</taxon>
        <taxon>Embryophyta</taxon>
        <taxon>Tracheophyta</taxon>
        <taxon>Spermatophyta</taxon>
        <taxon>Pinopsida</taxon>
        <taxon>Pinidae</taxon>
        <taxon>Conifers II</taxon>
        <taxon>Cupressales</taxon>
        <taxon>Taxaceae</taxon>
        <taxon>Taxus</taxon>
    </lineage>
</organism>
<accession>A0AA38CHS0</accession>
<keyword evidence="3" id="KW-1185">Reference proteome</keyword>
<name>A0AA38CHS0_TAXCH</name>
<feature type="compositionally biased region" description="Basic and acidic residues" evidence="1">
    <location>
        <begin position="93"/>
        <end position="116"/>
    </location>
</feature>
<feature type="non-terminal residue" evidence="2">
    <location>
        <position position="1"/>
    </location>
</feature>
<reference evidence="2 3" key="1">
    <citation type="journal article" date="2021" name="Nat. Plants">
        <title>The Taxus genome provides insights into paclitaxel biosynthesis.</title>
        <authorList>
            <person name="Xiong X."/>
            <person name="Gou J."/>
            <person name="Liao Q."/>
            <person name="Li Y."/>
            <person name="Zhou Q."/>
            <person name="Bi G."/>
            <person name="Li C."/>
            <person name="Du R."/>
            <person name="Wang X."/>
            <person name="Sun T."/>
            <person name="Guo L."/>
            <person name="Liang H."/>
            <person name="Lu P."/>
            <person name="Wu Y."/>
            <person name="Zhang Z."/>
            <person name="Ro D.K."/>
            <person name="Shang Y."/>
            <person name="Huang S."/>
            <person name="Yan J."/>
        </authorList>
    </citation>
    <scope>NUCLEOTIDE SEQUENCE [LARGE SCALE GENOMIC DNA]</scope>
    <source>
        <strain evidence="2">Ta-2019</strain>
    </source>
</reference>
<feature type="non-terminal residue" evidence="2">
    <location>
        <position position="116"/>
    </location>
</feature>
<feature type="region of interest" description="Disordered" evidence="1">
    <location>
        <begin position="35"/>
        <end position="116"/>
    </location>
</feature>
<feature type="compositionally biased region" description="Acidic residues" evidence="1">
    <location>
        <begin position="73"/>
        <end position="92"/>
    </location>
</feature>
<gene>
    <name evidence="2" type="ORF">KI387_028850</name>
</gene>
<evidence type="ECO:0000256" key="1">
    <source>
        <dbReference type="SAM" id="MobiDB-lite"/>
    </source>
</evidence>
<comment type="caution">
    <text evidence="2">The sequence shown here is derived from an EMBL/GenBank/DDBJ whole genome shotgun (WGS) entry which is preliminary data.</text>
</comment>
<sequence length="116" mass="12853">YRSIREAQGGPRGQGWTIVTPGVPIVARRVVRAQGRAGAPQAPLLRIATGPTHSSDEPIDMDSESKEFTRGEIEEETEEMEISGMGGEDDSDPEWHDTQEILRAERAEWSAERVTH</sequence>
<feature type="compositionally biased region" description="Basic and acidic residues" evidence="1">
    <location>
        <begin position="63"/>
        <end position="72"/>
    </location>
</feature>
<dbReference type="AlphaFoldDB" id="A0AA38CHS0"/>
<proteinExistence type="predicted"/>
<evidence type="ECO:0000313" key="3">
    <source>
        <dbReference type="Proteomes" id="UP000824469"/>
    </source>
</evidence>
<evidence type="ECO:0000313" key="2">
    <source>
        <dbReference type="EMBL" id="KAH9297168.1"/>
    </source>
</evidence>
<dbReference type="Proteomes" id="UP000824469">
    <property type="component" value="Unassembled WGS sequence"/>
</dbReference>